<proteinExistence type="predicted"/>
<evidence type="ECO:0000313" key="2">
    <source>
        <dbReference type="EMBL" id="OHV21206.1"/>
    </source>
</evidence>
<dbReference type="EMBL" id="MAXA01000257">
    <property type="protein sequence ID" value="OHV21206.1"/>
    <property type="molecule type" value="Genomic_DNA"/>
</dbReference>
<name>A0A1S1PIT0_9ACTN</name>
<evidence type="ECO:0000313" key="3">
    <source>
        <dbReference type="Proteomes" id="UP000179769"/>
    </source>
</evidence>
<accession>A0A1S1PIT0</accession>
<evidence type="ECO:0000256" key="1">
    <source>
        <dbReference type="SAM" id="Coils"/>
    </source>
</evidence>
<dbReference type="Proteomes" id="UP000179769">
    <property type="component" value="Unassembled WGS sequence"/>
</dbReference>
<gene>
    <name evidence="2" type="ORF">BBK14_07985</name>
</gene>
<dbReference type="AlphaFoldDB" id="A0A1S1PIT0"/>
<feature type="coiled-coil region" evidence="1">
    <location>
        <begin position="31"/>
        <end position="58"/>
    </location>
</feature>
<comment type="caution">
    <text evidence="2">The sequence shown here is derived from an EMBL/GenBank/DDBJ whole genome shotgun (WGS) entry which is preliminary data.</text>
</comment>
<keyword evidence="3" id="KW-1185">Reference proteome</keyword>
<keyword evidence="1" id="KW-0175">Coiled coil</keyword>
<sequence>MHPVKTKYPIRVELDAVARERLGKPLNVCTVDDLDRLVDELTAEAHKLFAEIDKLKADAAGGIAAALHATPHVAITDAQAVAEGEIVDMDGWGVVDFHGKPLDRVSLALHRALGEAFPRADTAGVPTETVRETFPDWTADEAKVPFWGNRGELLAAYLTGAVDTAEDGEPAGYLFATPPIPALGDRPVWVQPNGRGFTAMFPEDY</sequence>
<reference evidence="3" key="1">
    <citation type="submission" date="2016-07" db="EMBL/GenBank/DDBJ databases">
        <title>Frankia sp. NRRL B-16219 Genome sequencing.</title>
        <authorList>
            <person name="Ghodhbane-Gtari F."/>
            <person name="Swanson E."/>
            <person name="Gueddou A."/>
            <person name="Louati M."/>
            <person name="Nouioui I."/>
            <person name="Hezbri K."/>
            <person name="Abebe-Akele F."/>
            <person name="Simpson S."/>
            <person name="Morris K."/>
            <person name="Thomas K."/>
            <person name="Gtari M."/>
            <person name="Tisa L.S."/>
        </authorList>
    </citation>
    <scope>NUCLEOTIDE SEQUENCE [LARGE SCALE GENOMIC DNA]</scope>
    <source>
        <strain evidence="3">NRRL B-16219</strain>
    </source>
</reference>
<organism evidence="2 3">
    <name type="scientific">Parafrankia soli</name>
    <dbReference type="NCBI Taxonomy" id="2599596"/>
    <lineage>
        <taxon>Bacteria</taxon>
        <taxon>Bacillati</taxon>
        <taxon>Actinomycetota</taxon>
        <taxon>Actinomycetes</taxon>
        <taxon>Frankiales</taxon>
        <taxon>Frankiaceae</taxon>
        <taxon>Parafrankia</taxon>
    </lineage>
</organism>
<protein>
    <submittedName>
        <fullName evidence="2">Uncharacterized protein</fullName>
    </submittedName>
</protein>